<evidence type="ECO:0000313" key="2">
    <source>
        <dbReference type="EMBL" id="MDW0113798.1"/>
    </source>
</evidence>
<feature type="domain" description="YopX protein" evidence="1">
    <location>
        <begin position="6"/>
        <end position="135"/>
    </location>
</feature>
<dbReference type="InterPro" id="IPR019096">
    <property type="entry name" value="YopX_protein"/>
</dbReference>
<dbReference type="EMBL" id="JAUBDI010000010">
    <property type="protein sequence ID" value="MDW0113798.1"/>
    <property type="molecule type" value="Genomic_DNA"/>
</dbReference>
<reference evidence="2 3" key="1">
    <citation type="submission" date="2023-06" db="EMBL/GenBank/DDBJ databases">
        <title>Sporosarcina sp. nov., isolated from Korean traditional fermented seafood 'Jeotgal'.</title>
        <authorList>
            <person name="Yang A.I."/>
            <person name="Shin N.-R."/>
        </authorList>
    </citation>
    <scope>NUCLEOTIDE SEQUENCE [LARGE SCALE GENOMIC DNA]</scope>
    <source>
        <strain evidence="2 3">KCTC13119</strain>
    </source>
</reference>
<dbReference type="Pfam" id="PF09643">
    <property type="entry name" value="YopX"/>
    <property type="match status" value="1"/>
</dbReference>
<gene>
    <name evidence="2" type="ORF">QT711_11425</name>
</gene>
<evidence type="ECO:0000259" key="1">
    <source>
        <dbReference type="Pfam" id="PF09643"/>
    </source>
</evidence>
<proteinExistence type="predicted"/>
<comment type="caution">
    <text evidence="2">The sequence shown here is derived from an EMBL/GenBank/DDBJ whole genome shotgun (WGS) entry which is preliminary data.</text>
</comment>
<dbReference type="Gene3D" id="2.30.30.290">
    <property type="entry name" value="YopX-like domains"/>
    <property type="match status" value="1"/>
</dbReference>
<evidence type="ECO:0000313" key="3">
    <source>
        <dbReference type="Proteomes" id="UP001282284"/>
    </source>
</evidence>
<accession>A0ABU4GBV6</accession>
<sequence length="138" mass="15528">MSRAIKFRGKCLITGVWKYGDLLQDRGKSAIVTDARIYGENGAPWVKRIFEVESETVGQFINVTDELGAEVFEGDVLAHEDGEWSFIARVTHGGYEWFLEAISPTDTFSFGDFYDDGCVDMKIVGNIYENPEMLEVAQ</sequence>
<name>A0ABU4GBV6_9BACL</name>
<dbReference type="RefSeq" id="WP_317944372.1">
    <property type="nucleotide sequence ID" value="NZ_JAUBDI010000010.1"/>
</dbReference>
<keyword evidence="3" id="KW-1185">Reference proteome</keyword>
<dbReference type="Proteomes" id="UP001282284">
    <property type="component" value="Unassembled WGS sequence"/>
</dbReference>
<organism evidence="2 3">
    <name type="scientific">Sporosarcina saromensis</name>
    <dbReference type="NCBI Taxonomy" id="359365"/>
    <lineage>
        <taxon>Bacteria</taxon>
        <taxon>Bacillati</taxon>
        <taxon>Bacillota</taxon>
        <taxon>Bacilli</taxon>
        <taxon>Bacillales</taxon>
        <taxon>Caryophanaceae</taxon>
        <taxon>Sporosarcina</taxon>
    </lineage>
</organism>
<dbReference type="InterPro" id="IPR023385">
    <property type="entry name" value="YopX-like_C"/>
</dbReference>
<protein>
    <submittedName>
        <fullName evidence="2">YopX family protein</fullName>
    </submittedName>
</protein>
<dbReference type="SUPFAM" id="SSF159006">
    <property type="entry name" value="YopX-like"/>
    <property type="match status" value="1"/>
</dbReference>